<dbReference type="AlphaFoldDB" id="A0A6S8ATJ9"/>
<gene>
    <name evidence="1" type="ORF">ASTO00021_LOCUS3315</name>
    <name evidence="2" type="ORF">ASTO00021_LOCUS3318</name>
</gene>
<evidence type="ECO:0000313" key="1">
    <source>
        <dbReference type="EMBL" id="CAE0432997.1"/>
    </source>
</evidence>
<sequence length="124" mass="14671">MSDYYVHIQDVVGKQESQEQHHGTGDCPECQEEPCWAERFCSIYLSDNQKEKARKRYPEDPEKGMRNIVYYETSKRINFYLNSSGQVPLPKCILNKVRNELIIFSNLKKLFEPPCYERVFIEAI</sequence>
<accession>A0A6S8ATJ9</accession>
<name>A0A6S8ATJ9_9STRA</name>
<evidence type="ECO:0000313" key="2">
    <source>
        <dbReference type="EMBL" id="CAE0433000.1"/>
    </source>
</evidence>
<dbReference type="EMBL" id="HBIN01004688">
    <property type="protein sequence ID" value="CAE0433000.1"/>
    <property type="molecule type" value="Transcribed_RNA"/>
</dbReference>
<protein>
    <submittedName>
        <fullName evidence="1">Uncharacterized protein</fullName>
    </submittedName>
</protein>
<organism evidence="1">
    <name type="scientific">Aplanochytrium stocchinoi</name>
    <dbReference type="NCBI Taxonomy" id="215587"/>
    <lineage>
        <taxon>Eukaryota</taxon>
        <taxon>Sar</taxon>
        <taxon>Stramenopiles</taxon>
        <taxon>Bigyra</taxon>
        <taxon>Labyrinthulomycetes</taxon>
        <taxon>Thraustochytrida</taxon>
        <taxon>Thraustochytriidae</taxon>
        <taxon>Aplanochytrium</taxon>
    </lineage>
</organism>
<proteinExistence type="predicted"/>
<dbReference type="EMBL" id="HBIN01004681">
    <property type="protein sequence ID" value="CAE0432997.1"/>
    <property type="molecule type" value="Transcribed_RNA"/>
</dbReference>
<reference evidence="1" key="1">
    <citation type="submission" date="2021-01" db="EMBL/GenBank/DDBJ databases">
        <authorList>
            <person name="Corre E."/>
            <person name="Pelletier E."/>
            <person name="Niang G."/>
            <person name="Scheremetjew M."/>
            <person name="Finn R."/>
            <person name="Kale V."/>
            <person name="Holt S."/>
            <person name="Cochrane G."/>
            <person name="Meng A."/>
            <person name="Brown T."/>
            <person name="Cohen L."/>
        </authorList>
    </citation>
    <scope>NUCLEOTIDE SEQUENCE</scope>
    <source>
        <strain evidence="1">GSBS06</strain>
    </source>
</reference>